<name>A0A517S7R2_9PLAN</name>
<dbReference type="Proteomes" id="UP000315700">
    <property type="component" value="Chromosome"/>
</dbReference>
<dbReference type="Pfam" id="PF07722">
    <property type="entry name" value="Peptidase_C26"/>
    <property type="match status" value="1"/>
</dbReference>
<dbReference type="Gene3D" id="3.40.50.880">
    <property type="match status" value="1"/>
</dbReference>
<dbReference type="OrthoDB" id="9813383at2"/>
<organism evidence="1 2">
    <name type="scientific">Caulifigura coniformis</name>
    <dbReference type="NCBI Taxonomy" id="2527983"/>
    <lineage>
        <taxon>Bacteria</taxon>
        <taxon>Pseudomonadati</taxon>
        <taxon>Planctomycetota</taxon>
        <taxon>Planctomycetia</taxon>
        <taxon>Planctomycetales</taxon>
        <taxon>Planctomycetaceae</taxon>
        <taxon>Caulifigura</taxon>
    </lineage>
</organism>
<evidence type="ECO:0000313" key="1">
    <source>
        <dbReference type="EMBL" id="QDT52172.1"/>
    </source>
</evidence>
<dbReference type="KEGG" id="ccos:Pan44_01810"/>
<dbReference type="PANTHER" id="PTHR43235">
    <property type="entry name" value="GLUTAMINE AMIDOTRANSFERASE PB2B2.05-RELATED"/>
    <property type="match status" value="1"/>
</dbReference>
<dbReference type="InterPro" id="IPR029062">
    <property type="entry name" value="Class_I_gatase-like"/>
</dbReference>
<keyword evidence="1" id="KW-0315">Glutamine amidotransferase</keyword>
<dbReference type="PANTHER" id="PTHR43235:SF1">
    <property type="entry name" value="GLUTAMINE AMIDOTRANSFERASE PB2B2.05-RELATED"/>
    <property type="match status" value="1"/>
</dbReference>
<keyword evidence="1" id="KW-0328">Glycosyltransferase</keyword>
<dbReference type="CDD" id="cd01745">
    <property type="entry name" value="GATase1_2"/>
    <property type="match status" value="1"/>
</dbReference>
<dbReference type="InterPro" id="IPR044668">
    <property type="entry name" value="PuuD-like"/>
</dbReference>
<dbReference type="InParanoid" id="A0A517S7R2"/>
<dbReference type="FunCoup" id="A0A517S7R2">
    <property type="interactions" value="66"/>
</dbReference>
<dbReference type="InterPro" id="IPR011697">
    <property type="entry name" value="Peptidase_C26"/>
</dbReference>
<dbReference type="PROSITE" id="PS51273">
    <property type="entry name" value="GATASE_TYPE_1"/>
    <property type="match status" value="1"/>
</dbReference>
<accession>A0A517S7R2</accession>
<dbReference type="GO" id="GO:0016757">
    <property type="term" value="F:glycosyltransferase activity"/>
    <property type="evidence" value="ECO:0007669"/>
    <property type="project" value="UniProtKB-KW"/>
</dbReference>
<reference evidence="1 2" key="1">
    <citation type="submission" date="2019-02" db="EMBL/GenBank/DDBJ databases">
        <title>Deep-cultivation of Planctomycetes and their phenomic and genomic characterization uncovers novel biology.</title>
        <authorList>
            <person name="Wiegand S."/>
            <person name="Jogler M."/>
            <person name="Boedeker C."/>
            <person name="Pinto D."/>
            <person name="Vollmers J."/>
            <person name="Rivas-Marin E."/>
            <person name="Kohn T."/>
            <person name="Peeters S.H."/>
            <person name="Heuer A."/>
            <person name="Rast P."/>
            <person name="Oberbeckmann S."/>
            <person name="Bunk B."/>
            <person name="Jeske O."/>
            <person name="Meyerdierks A."/>
            <person name="Storesund J.E."/>
            <person name="Kallscheuer N."/>
            <person name="Luecker S."/>
            <person name="Lage O.M."/>
            <person name="Pohl T."/>
            <person name="Merkel B.J."/>
            <person name="Hornburger P."/>
            <person name="Mueller R.-W."/>
            <person name="Bruemmer F."/>
            <person name="Labrenz M."/>
            <person name="Spormann A.M."/>
            <person name="Op den Camp H."/>
            <person name="Overmann J."/>
            <person name="Amann R."/>
            <person name="Jetten M.S.M."/>
            <person name="Mascher T."/>
            <person name="Medema M.H."/>
            <person name="Devos D.P."/>
            <person name="Kaster A.-K."/>
            <person name="Ovreas L."/>
            <person name="Rohde M."/>
            <person name="Galperin M.Y."/>
            <person name="Jogler C."/>
        </authorList>
    </citation>
    <scope>NUCLEOTIDE SEQUENCE [LARGE SCALE GENOMIC DNA]</scope>
    <source>
        <strain evidence="1 2">Pan44</strain>
    </source>
</reference>
<dbReference type="SUPFAM" id="SSF52317">
    <property type="entry name" value="Class I glutamine amidotransferase-like"/>
    <property type="match status" value="1"/>
</dbReference>
<keyword evidence="1" id="KW-0808">Transferase</keyword>
<dbReference type="AlphaFoldDB" id="A0A517S7R2"/>
<dbReference type="GO" id="GO:0033969">
    <property type="term" value="F:gamma-glutamyl-gamma-aminobutyrate hydrolase activity"/>
    <property type="evidence" value="ECO:0007669"/>
    <property type="project" value="TreeGrafter"/>
</dbReference>
<dbReference type="GO" id="GO:0006598">
    <property type="term" value="P:polyamine catabolic process"/>
    <property type="evidence" value="ECO:0007669"/>
    <property type="project" value="TreeGrafter"/>
</dbReference>
<evidence type="ECO:0000313" key="2">
    <source>
        <dbReference type="Proteomes" id="UP000315700"/>
    </source>
</evidence>
<protein>
    <submittedName>
        <fullName evidence="1">Glutamine amidotransferase</fullName>
        <ecNumber evidence="1">2.4.2.-</ecNumber>
    </submittedName>
</protein>
<proteinExistence type="predicted"/>
<keyword evidence="2" id="KW-1185">Reference proteome</keyword>
<dbReference type="EMBL" id="CP036271">
    <property type="protein sequence ID" value="QDT52172.1"/>
    <property type="molecule type" value="Genomic_DNA"/>
</dbReference>
<dbReference type="EC" id="2.4.2.-" evidence="1"/>
<gene>
    <name evidence="1" type="ORF">Pan44_01810</name>
</gene>
<dbReference type="RefSeq" id="WP_145026348.1">
    <property type="nucleotide sequence ID" value="NZ_CP036271.1"/>
</dbReference>
<sequence>MCAKPLIGINADFRPANKKDSVPFTWINTGYYDSISASGGVPVIIPPVAEDADLKQILQTLDGVVLTGCKLDLDPVNLGLERHPSTRPMPARREDFDRRLARFCRDMKVPTLAIGVGMQELNVVCGGTIFQHVPEDVMKSLHHRDPVESCLRHVIEIVPETLMDQVYGPGEIRVNSDHHMAVDQCAPMFRVSSTSMDGVIESYESMEDDWWVMGVQFHPENQSASALDLQVFEVFLQGCKEQAHREMPTLSFETARRAAA</sequence>
<dbReference type="GO" id="GO:0005829">
    <property type="term" value="C:cytosol"/>
    <property type="evidence" value="ECO:0007669"/>
    <property type="project" value="TreeGrafter"/>
</dbReference>